<dbReference type="PROSITE" id="PS50949">
    <property type="entry name" value="HTH_GNTR"/>
    <property type="match status" value="1"/>
</dbReference>
<dbReference type="AlphaFoldDB" id="A0A375I4G2"/>
<name>A0A375I4G2_9ACTN</name>
<proteinExistence type="predicted"/>
<keyword evidence="2" id="KW-0238">DNA-binding</keyword>
<keyword evidence="1" id="KW-0805">Transcription regulation</keyword>
<dbReference type="EMBL" id="OMOH01000003">
    <property type="protein sequence ID" value="SPF68093.1"/>
    <property type="molecule type" value="Genomic_DNA"/>
</dbReference>
<gene>
    <name evidence="5" type="ORF">PROPJV5_1051</name>
</gene>
<keyword evidence="6" id="KW-1185">Reference proteome</keyword>
<accession>A0A375I4G2</accession>
<dbReference type="InterPro" id="IPR036390">
    <property type="entry name" value="WH_DNA-bd_sf"/>
</dbReference>
<dbReference type="InterPro" id="IPR000524">
    <property type="entry name" value="Tscrpt_reg_HTH_GntR"/>
</dbReference>
<dbReference type="GO" id="GO:0003700">
    <property type="term" value="F:DNA-binding transcription factor activity"/>
    <property type="evidence" value="ECO:0007669"/>
    <property type="project" value="InterPro"/>
</dbReference>
<evidence type="ECO:0000313" key="5">
    <source>
        <dbReference type="EMBL" id="SPF68093.1"/>
    </source>
</evidence>
<evidence type="ECO:0000259" key="4">
    <source>
        <dbReference type="PROSITE" id="PS50949"/>
    </source>
</evidence>
<evidence type="ECO:0000313" key="6">
    <source>
        <dbReference type="Proteomes" id="UP000265962"/>
    </source>
</evidence>
<evidence type="ECO:0000256" key="1">
    <source>
        <dbReference type="ARBA" id="ARBA00023015"/>
    </source>
</evidence>
<dbReference type="PANTHER" id="PTHR43537:SF51">
    <property type="entry name" value="HTH-TYPE TRANSCRIPTIONAL REGULATOR LGOR-RELATED"/>
    <property type="match status" value="1"/>
</dbReference>
<dbReference type="SMART" id="SM00345">
    <property type="entry name" value="HTH_GNTR"/>
    <property type="match status" value="1"/>
</dbReference>
<sequence>MSWVLASAESWATVRAQRADSLVPEQLDMIRPMSSSPDLEMPQLRPIRPRGLRDDVYDALLDMLTSGSFEPNSPLTIDGLARYLAVSQTPVREALARLEDTGLVRRMANRGYRVAPPMSAAQMSELIEARLIMETSALDRAMSRNLPGLVADLETSFAANIEAADRLDAEGAMSDRAAIWNYYHRDWDFHQTILNHCGNRYINRSVNSLGFSVHLMRQTSGTGKVDAPTAIGEHQTIFDAVRSGDKAAAIHAMTHHLAMVSRRMIPQDT</sequence>
<organism evidence="5 6">
    <name type="scientific">Propionibacterium ruminifibrarum</name>
    <dbReference type="NCBI Taxonomy" id="1962131"/>
    <lineage>
        <taxon>Bacteria</taxon>
        <taxon>Bacillati</taxon>
        <taxon>Actinomycetota</taxon>
        <taxon>Actinomycetes</taxon>
        <taxon>Propionibacteriales</taxon>
        <taxon>Propionibacteriaceae</taxon>
        <taxon>Propionibacterium</taxon>
    </lineage>
</organism>
<dbReference type="Pfam" id="PF00392">
    <property type="entry name" value="GntR"/>
    <property type="match status" value="1"/>
</dbReference>
<dbReference type="GO" id="GO:0003677">
    <property type="term" value="F:DNA binding"/>
    <property type="evidence" value="ECO:0007669"/>
    <property type="project" value="UniProtKB-KW"/>
</dbReference>
<keyword evidence="3" id="KW-0804">Transcription</keyword>
<dbReference type="InterPro" id="IPR036388">
    <property type="entry name" value="WH-like_DNA-bd_sf"/>
</dbReference>
<dbReference type="SUPFAM" id="SSF46785">
    <property type="entry name" value="Winged helix' DNA-binding domain"/>
    <property type="match status" value="1"/>
</dbReference>
<dbReference type="CDD" id="cd07377">
    <property type="entry name" value="WHTH_GntR"/>
    <property type="match status" value="1"/>
</dbReference>
<dbReference type="SUPFAM" id="SSF48008">
    <property type="entry name" value="GntR ligand-binding domain-like"/>
    <property type="match status" value="1"/>
</dbReference>
<dbReference type="PANTHER" id="PTHR43537">
    <property type="entry name" value="TRANSCRIPTIONAL REGULATOR, GNTR FAMILY"/>
    <property type="match status" value="1"/>
</dbReference>
<dbReference type="InterPro" id="IPR011711">
    <property type="entry name" value="GntR_C"/>
</dbReference>
<reference evidence="6" key="1">
    <citation type="submission" date="2018-02" db="EMBL/GenBank/DDBJ databases">
        <authorList>
            <person name="Hornung B."/>
        </authorList>
    </citation>
    <scope>NUCLEOTIDE SEQUENCE [LARGE SCALE GENOMIC DNA]</scope>
</reference>
<dbReference type="InterPro" id="IPR008920">
    <property type="entry name" value="TF_FadR/GntR_C"/>
</dbReference>
<dbReference type="Gene3D" id="1.20.120.530">
    <property type="entry name" value="GntR ligand-binding domain-like"/>
    <property type="match status" value="1"/>
</dbReference>
<dbReference type="SMART" id="SM00895">
    <property type="entry name" value="FCD"/>
    <property type="match status" value="1"/>
</dbReference>
<feature type="domain" description="HTH gntR-type" evidence="4">
    <location>
        <begin position="50"/>
        <end position="117"/>
    </location>
</feature>
<dbReference type="Gene3D" id="1.10.10.10">
    <property type="entry name" value="Winged helix-like DNA-binding domain superfamily/Winged helix DNA-binding domain"/>
    <property type="match status" value="1"/>
</dbReference>
<evidence type="ECO:0000256" key="2">
    <source>
        <dbReference type="ARBA" id="ARBA00023125"/>
    </source>
</evidence>
<evidence type="ECO:0000256" key="3">
    <source>
        <dbReference type="ARBA" id="ARBA00023163"/>
    </source>
</evidence>
<dbReference type="Proteomes" id="UP000265962">
    <property type="component" value="Unassembled WGS sequence"/>
</dbReference>
<dbReference type="Pfam" id="PF07729">
    <property type="entry name" value="FCD"/>
    <property type="match status" value="1"/>
</dbReference>
<protein>
    <submittedName>
        <fullName evidence="5">Transcription regulator HTH, GntR</fullName>
    </submittedName>
</protein>